<organism evidence="2 3">
    <name type="scientific">Zootermopsis nevadensis</name>
    <name type="common">Dampwood termite</name>
    <dbReference type="NCBI Taxonomy" id="136037"/>
    <lineage>
        <taxon>Eukaryota</taxon>
        <taxon>Metazoa</taxon>
        <taxon>Ecdysozoa</taxon>
        <taxon>Arthropoda</taxon>
        <taxon>Hexapoda</taxon>
        <taxon>Insecta</taxon>
        <taxon>Pterygota</taxon>
        <taxon>Neoptera</taxon>
        <taxon>Polyneoptera</taxon>
        <taxon>Dictyoptera</taxon>
        <taxon>Blattodea</taxon>
        <taxon>Blattoidea</taxon>
        <taxon>Termitoidae</taxon>
        <taxon>Termopsidae</taxon>
        <taxon>Zootermopsis</taxon>
    </lineage>
</organism>
<dbReference type="SUPFAM" id="SSF47565">
    <property type="entry name" value="Insect pheromone/odorant-binding proteins"/>
    <property type="match status" value="1"/>
</dbReference>
<dbReference type="InterPro" id="IPR036728">
    <property type="entry name" value="PBP_GOBP_sf"/>
</dbReference>
<evidence type="ECO:0000313" key="3">
    <source>
        <dbReference type="Proteomes" id="UP000027135"/>
    </source>
</evidence>
<dbReference type="Pfam" id="PF01395">
    <property type="entry name" value="PBP_GOBP"/>
    <property type="match status" value="1"/>
</dbReference>
<dbReference type="AlphaFoldDB" id="A0A067R1A3"/>
<name>A0A067R1A3_ZOONE</name>
<dbReference type="OMA" id="CASTHNP"/>
<reference evidence="2 3" key="1">
    <citation type="journal article" date="2014" name="Nat. Commun.">
        <title>Molecular traces of alternative social organization in a termite genome.</title>
        <authorList>
            <person name="Terrapon N."/>
            <person name="Li C."/>
            <person name="Robertson H.M."/>
            <person name="Ji L."/>
            <person name="Meng X."/>
            <person name="Booth W."/>
            <person name="Chen Z."/>
            <person name="Childers C.P."/>
            <person name="Glastad K.M."/>
            <person name="Gokhale K."/>
            <person name="Gowin J."/>
            <person name="Gronenberg W."/>
            <person name="Hermansen R.A."/>
            <person name="Hu H."/>
            <person name="Hunt B.G."/>
            <person name="Huylmans A.K."/>
            <person name="Khalil S.M."/>
            <person name="Mitchell R.D."/>
            <person name="Munoz-Torres M.C."/>
            <person name="Mustard J.A."/>
            <person name="Pan H."/>
            <person name="Reese J.T."/>
            <person name="Scharf M.E."/>
            <person name="Sun F."/>
            <person name="Vogel H."/>
            <person name="Xiao J."/>
            <person name="Yang W."/>
            <person name="Yang Z."/>
            <person name="Yang Z."/>
            <person name="Zhou J."/>
            <person name="Zhu J."/>
            <person name="Brent C.S."/>
            <person name="Elsik C.G."/>
            <person name="Goodisman M.A."/>
            <person name="Liberles D.A."/>
            <person name="Roe R.M."/>
            <person name="Vargo E.L."/>
            <person name="Vilcinskas A."/>
            <person name="Wang J."/>
            <person name="Bornberg-Bauer E."/>
            <person name="Korb J."/>
            <person name="Zhang G."/>
            <person name="Liebig J."/>
        </authorList>
    </citation>
    <scope>NUCLEOTIDE SEQUENCE [LARGE SCALE GENOMIC DNA]</scope>
    <source>
        <tissue evidence="2">Whole organism</tissue>
    </source>
</reference>
<evidence type="ECO:0008006" key="4">
    <source>
        <dbReference type="Google" id="ProtNLM"/>
    </source>
</evidence>
<dbReference type="EMBL" id="KK853100">
    <property type="protein sequence ID" value="KDR11354.1"/>
    <property type="molecule type" value="Genomic_DNA"/>
</dbReference>
<gene>
    <name evidence="2" type="ORF">L798_14857</name>
</gene>
<evidence type="ECO:0000256" key="1">
    <source>
        <dbReference type="SAM" id="SignalP"/>
    </source>
</evidence>
<dbReference type="InParanoid" id="A0A067R1A3"/>
<accession>A0A067R1A3</accession>
<dbReference type="OrthoDB" id="8014875at2759"/>
<proteinExistence type="predicted"/>
<dbReference type="CDD" id="cd23992">
    <property type="entry name" value="PBP_GOBP"/>
    <property type="match status" value="1"/>
</dbReference>
<dbReference type="Proteomes" id="UP000027135">
    <property type="component" value="Unassembled WGS sequence"/>
</dbReference>
<protein>
    <recommendedName>
        <fullName evidence="4">Odorant-binding protein</fullName>
    </recommendedName>
</protein>
<feature type="signal peptide" evidence="1">
    <location>
        <begin position="1"/>
        <end position="21"/>
    </location>
</feature>
<keyword evidence="1" id="KW-0732">Signal</keyword>
<evidence type="ECO:0000313" key="2">
    <source>
        <dbReference type="EMBL" id="KDR11354.1"/>
    </source>
</evidence>
<dbReference type="SMART" id="SM00708">
    <property type="entry name" value="PhBP"/>
    <property type="match status" value="1"/>
</dbReference>
<dbReference type="InterPro" id="IPR006170">
    <property type="entry name" value="PBP/GOBP"/>
</dbReference>
<sequence length="159" mass="18126">MKLLAVVVVVALRLQSIVVQADEEVKQKFQDDIMPISKECIALHELKEEDIKALKGFEIPPNQEAKCFAGCVYAKLGMINGNEFEPTQFKARVREWLQKYPEKYQKVEAMLDTCKTKVKEANPNGGDECHLLPSIMECFHSHQEETDSFRKFLASVYGS</sequence>
<dbReference type="Gene3D" id="1.10.238.20">
    <property type="entry name" value="Pheromone/general odorant binding protein domain"/>
    <property type="match status" value="1"/>
</dbReference>
<keyword evidence="3" id="KW-1185">Reference proteome</keyword>
<dbReference type="GO" id="GO:0005549">
    <property type="term" value="F:odorant binding"/>
    <property type="evidence" value="ECO:0007669"/>
    <property type="project" value="InterPro"/>
</dbReference>
<feature type="chain" id="PRO_5001648298" description="Odorant-binding protein" evidence="1">
    <location>
        <begin position="22"/>
        <end position="159"/>
    </location>
</feature>